<evidence type="ECO:0000256" key="2">
    <source>
        <dbReference type="SAM" id="Phobius"/>
    </source>
</evidence>
<accession>A0ABP7A6L5</accession>
<proteinExistence type="predicted"/>
<feature type="transmembrane region" description="Helical" evidence="2">
    <location>
        <begin position="6"/>
        <end position="24"/>
    </location>
</feature>
<comment type="caution">
    <text evidence="3">The sequence shown here is derived from an EMBL/GenBank/DDBJ whole genome shotgun (WGS) entry which is preliminary data.</text>
</comment>
<keyword evidence="2" id="KW-0812">Transmembrane</keyword>
<evidence type="ECO:0000256" key="1">
    <source>
        <dbReference type="SAM" id="Coils"/>
    </source>
</evidence>
<dbReference type="RefSeq" id="WP_344736307.1">
    <property type="nucleotide sequence ID" value="NZ_BAAAYU010000001.1"/>
</dbReference>
<evidence type="ECO:0000313" key="4">
    <source>
        <dbReference type="Proteomes" id="UP001501697"/>
    </source>
</evidence>
<sequence>MQWLAVVGIFVEGVGLTLTAVGLWRTWRKVGEGFSLLTGERDGPNTGHASVAWRTHAHAYGRATKVGESTEDQLESLRGELDDVYKRLDQLGDKLGDEVARMARQFETERERARAEARDAARHEARLAVLGVVVLLGGLLIQLVAALCLALG</sequence>
<feature type="transmembrane region" description="Helical" evidence="2">
    <location>
        <begin position="127"/>
        <end position="151"/>
    </location>
</feature>
<protein>
    <submittedName>
        <fullName evidence="3">Uncharacterized protein</fullName>
    </submittedName>
</protein>
<keyword evidence="2" id="KW-1133">Transmembrane helix</keyword>
<gene>
    <name evidence="3" type="ORF">GCM10022200_05250</name>
</gene>
<name>A0ABP7A6L5_9MICO</name>
<dbReference type="EMBL" id="BAAAYU010000001">
    <property type="protein sequence ID" value="GAA3625840.1"/>
    <property type="molecule type" value="Genomic_DNA"/>
</dbReference>
<keyword evidence="4" id="KW-1185">Reference proteome</keyword>
<keyword evidence="2" id="KW-0472">Membrane</keyword>
<feature type="coiled-coil region" evidence="1">
    <location>
        <begin position="74"/>
        <end position="123"/>
    </location>
</feature>
<evidence type="ECO:0000313" key="3">
    <source>
        <dbReference type="EMBL" id="GAA3625840.1"/>
    </source>
</evidence>
<dbReference type="Proteomes" id="UP001501697">
    <property type="component" value="Unassembled WGS sequence"/>
</dbReference>
<organism evidence="3 4">
    <name type="scientific">Microbacterium awajiense</name>
    <dbReference type="NCBI Taxonomy" id="415214"/>
    <lineage>
        <taxon>Bacteria</taxon>
        <taxon>Bacillati</taxon>
        <taxon>Actinomycetota</taxon>
        <taxon>Actinomycetes</taxon>
        <taxon>Micrococcales</taxon>
        <taxon>Microbacteriaceae</taxon>
        <taxon>Microbacterium</taxon>
    </lineage>
</organism>
<keyword evidence="1" id="KW-0175">Coiled coil</keyword>
<reference evidence="4" key="1">
    <citation type="journal article" date="2019" name="Int. J. Syst. Evol. Microbiol.">
        <title>The Global Catalogue of Microorganisms (GCM) 10K type strain sequencing project: providing services to taxonomists for standard genome sequencing and annotation.</title>
        <authorList>
            <consortium name="The Broad Institute Genomics Platform"/>
            <consortium name="The Broad Institute Genome Sequencing Center for Infectious Disease"/>
            <person name="Wu L."/>
            <person name="Ma J."/>
        </authorList>
    </citation>
    <scope>NUCLEOTIDE SEQUENCE [LARGE SCALE GENOMIC DNA]</scope>
    <source>
        <strain evidence="4">JCM 16544</strain>
    </source>
</reference>